<evidence type="ECO:0000313" key="9">
    <source>
        <dbReference type="WBParaSite" id="ACRNAN_Path_40.g150.t1"/>
    </source>
</evidence>
<sequence>MTLRLRSNKDQYELVDELRQNYHNRLKSENVIQALLAVDRADFCATDSYKDAPQDIGFNATISAPHMHASALEFLADKLIPGARVLDIGSGSGYLTACFAKMVEPNGRVVGVEHIPDLVNISLLSIEKHHQGLLDSGVLKIIRSDGRLGYGPDAPYDIIHVGAAVKKDVPKELLDQLAIGGRMLIPVGGKRVQEFVCYDKIGPNKIKKKKMVTVSFVPLTSQEEQLSLT</sequence>
<evidence type="ECO:0000313" key="8">
    <source>
        <dbReference type="Proteomes" id="UP000887540"/>
    </source>
</evidence>
<name>A0A914C658_9BILA</name>
<keyword evidence="5 7" id="KW-0808">Transferase</keyword>
<dbReference type="Proteomes" id="UP000887540">
    <property type="component" value="Unplaced"/>
</dbReference>
<organism evidence="8 9">
    <name type="scientific">Acrobeloides nanus</name>
    <dbReference type="NCBI Taxonomy" id="290746"/>
    <lineage>
        <taxon>Eukaryota</taxon>
        <taxon>Metazoa</taxon>
        <taxon>Ecdysozoa</taxon>
        <taxon>Nematoda</taxon>
        <taxon>Chromadorea</taxon>
        <taxon>Rhabditida</taxon>
        <taxon>Tylenchina</taxon>
        <taxon>Cephalobomorpha</taxon>
        <taxon>Cephaloboidea</taxon>
        <taxon>Cephalobidae</taxon>
        <taxon>Acrobeloides</taxon>
    </lineage>
</organism>
<keyword evidence="4 7" id="KW-0489">Methyltransferase</keyword>
<accession>A0A914C658</accession>
<dbReference type="InterPro" id="IPR000682">
    <property type="entry name" value="PCMT"/>
</dbReference>
<keyword evidence="8" id="KW-1185">Reference proteome</keyword>
<evidence type="ECO:0000256" key="5">
    <source>
        <dbReference type="ARBA" id="ARBA00022679"/>
    </source>
</evidence>
<evidence type="ECO:0000256" key="6">
    <source>
        <dbReference type="ARBA" id="ARBA00022691"/>
    </source>
</evidence>
<keyword evidence="3" id="KW-0963">Cytoplasm</keyword>
<evidence type="ECO:0000256" key="3">
    <source>
        <dbReference type="ARBA" id="ARBA00022490"/>
    </source>
</evidence>
<dbReference type="PROSITE" id="PS01279">
    <property type="entry name" value="PCMT"/>
    <property type="match status" value="1"/>
</dbReference>
<dbReference type="Gene3D" id="3.40.50.150">
    <property type="entry name" value="Vaccinia Virus protein VP39"/>
    <property type="match status" value="1"/>
</dbReference>
<keyword evidence="6 7" id="KW-0949">S-adenosyl-L-methionine</keyword>
<dbReference type="AlphaFoldDB" id="A0A914C658"/>
<evidence type="ECO:0000256" key="7">
    <source>
        <dbReference type="RuleBase" id="RU003802"/>
    </source>
</evidence>
<reference evidence="9" key="1">
    <citation type="submission" date="2022-11" db="UniProtKB">
        <authorList>
            <consortium name="WormBaseParasite"/>
        </authorList>
    </citation>
    <scope>IDENTIFICATION</scope>
</reference>
<comment type="similarity">
    <text evidence="2 7">Belongs to the methyltransferase superfamily. L-isoaspartyl/D-aspartyl protein methyltransferase family.</text>
</comment>
<evidence type="ECO:0000256" key="1">
    <source>
        <dbReference type="ARBA" id="ARBA00004496"/>
    </source>
</evidence>
<evidence type="ECO:0000256" key="2">
    <source>
        <dbReference type="ARBA" id="ARBA00005369"/>
    </source>
</evidence>
<comment type="catalytic activity">
    <reaction evidence="7">
        <text>[protein]-L-isoaspartate + S-adenosyl-L-methionine = [protein]-L-isoaspartate alpha-methyl ester + S-adenosyl-L-homocysteine</text>
        <dbReference type="Rhea" id="RHEA:12705"/>
        <dbReference type="Rhea" id="RHEA-COMP:12143"/>
        <dbReference type="Rhea" id="RHEA-COMP:12144"/>
        <dbReference type="ChEBI" id="CHEBI:57856"/>
        <dbReference type="ChEBI" id="CHEBI:59789"/>
        <dbReference type="ChEBI" id="CHEBI:90596"/>
        <dbReference type="ChEBI" id="CHEBI:90598"/>
        <dbReference type="EC" id="2.1.1.77"/>
    </reaction>
</comment>
<dbReference type="SUPFAM" id="SSF53335">
    <property type="entry name" value="S-adenosyl-L-methionine-dependent methyltransferases"/>
    <property type="match status" value="1"/>
</dbReference>
<dbReference type="Pfam" id="PF01135">
    <property type="entry name" value="PCMT"/>
    <property type="match status" value="1"/>
</dbReference>
<dbReference type="GO" id="GO:0032259">
    <property type="term" value="P:methylation"/>
    <property type="evidence" value="ECO:0007669"/>
    <property type="project" value="UniProtKB-KW"/>
</dbReference>
<comment type="subcellular location">
    <subcellularLocation>
        <location evidence="1">Cytoplasm</location>
    </subcellularLocation>
</comment>
<dbReference type="WBParaSite" id="ACRNAN_Path_40.g150.t1">
    <property type="protein sequence ID" value="ACRNAN_Path_40.g150.t1"/>
    <property type="gene ID" value="ACRNAN_Path_40.g150"/>
</dbReference>
<dbReference type="EC" id="2.1.1.77" evidence="7"/>
<evidence type="ECO:0000256" key="4">
    <source>
        <dbReference type="ARBA" id="ARBA00022603"/>
    </source>
</evidence>
<protein>
    <recommendedName>
        <fullName evidence="7">Protein-L-isoaspartate O-methyltransferase</fullName>
        <ecNumber evidence="7">2.1.1.77</ecNumber>
    </recommendedName>
</protein>
<dbReference type="InterPro" id="IPR029063">
    <property type="entry name" value="SAM-dependent_MTases_sf"/>
</dbReference>
<dbReference type="NCBIfam" id="TIGR00080">
    <property type="entry name" value="pimt"/>
    <property type="match status" value="1"/>
</dbReference>
<dbReference type="GO" id="GO:0005737">
    <property type="term" value="C:cytoplasm"/>
    <property type="evidence" value="ECO:0007669"/>
    <property type="project" value="UniProtKB-SubCell"/>
</dbReference>
<dbReference type="CDD" id="cd02440">
    <property type="entry name" value="AdoMet_MTases"/>
    <property type="match status" value="1"/>
</dbReference>
<dbReference type="GO" id="GO:0004719">
    <property type="term" value="F:protein-L-isoaspartate (D-aspartate) O-methyltransferase activity"/>
    <property type="evidence" value="ECO:0007669"/>
    <property type="project" value="UniProtKB-UniRule"/>
</dbReference>
<dbReference type="PANTHER" id="PTHR11579:SF0">
    <property type="entry name" value="PROTEIN-L-ISOASPARTATE(D-ASPARTATE) O-METHYLTRANSFERASE"/>
    <property type="match status" value="1"/>
</dbReference>
<proteinExistence type="inferred from homology"/>
<dbReference type="PANTHER" id="PTHR11579">
    <property type="entry name" value="PROTEIN-L-ISOASPARTATE O-METHYLTRANSFERASE"/>
    <property type="match status" value="1"/>
</dbReference>